<gene>
    <name evidence="1" type="ORF">S01H1_86093</name>
</gene>
<reference evidence="1" key="1">
    <citation type="journal article" date="2014" name="Front. Microbiol.">
        <title>High frequency of phylogenetically diverse reductive dehalogenase-homologous genes in deep subseafloor sedimentary metagenomes.</title>
        <authorList>
            <person name="Kawai M."/>
            <person name="Futagami T."/>
            <person name="Toyoda A."/>
            <person name="Takaki Y."/>
            <person name="Nishi S."/>
            <person name="Hori S."/>
            <person name="Arai W."/>
            <person name="Tsubouchi T."/>
            <person name="Morono Y."/>
            <person name="Uchiyama I."/>
            <person name="Ito T."/>
            <person name="Fujiyama A."/>
            <person name="Inagaki F."/>
            <person name="Takami H."/>
        </authorList>
    </citation>
    <scope>NUCLEOTIDE SEQUENCE</scope>
    <source>
        <strain evidence="1">Expedition CK06-06</strain>
    </source>
</reference>
<organism evidence="1">
    <name type="scientific">marine sediment metagenome</name>
    <dbReference type="NCBI Taxonomy" id="412755"/>
    <lineage>
        <taxon>unclassified sequences</taxon>
        <taxon>metagenomes</taxon>
        <taxon>ecological metagenomes</taxon>
    </lineage>
</organism>
<evidence type="ECO:0000313" key="1">
    <source>
        <dbReference type="EMBL" id="GAG45246.1"/>
    </source>
</evidence>
<comment type="caution">
    <text evidence="1">The sequence shown here is derived from an EMBL/GenBank/DDBJ whole genome shotgun (WGS) entry which is preliminary data.</text>
</comment>
<name>X0Z9X5_9ZZZZ</name>
<dbReference type="AlphaFoldDB" id="X0Z9X5"/>
<proteinExistence type="predicted"/>
<dbReference type="EMBL" id="BARS01059439">
    <property type="protein sequence ID" value="GAG45246.1"/>
    <property type="molecule type" value="Genomic_DNA"/>
</dbReference>
<accession>X0Z9X5</accession>
<feature type="non-terminal residue" evidence="1">
    <location>
        <position position="1"/>
    </location>
</feature>
<sequence>NTLVLDEVDLAREIHTLIKEIKFITIQDFNKGYAVTNNVNIFSVLI</sequence>
<protein>
    <submittedName>
        <fullName evidence="1">Uncharacterized protein</fullName>
    </submittedName>
</protein>
<feature type="non-terminal residue" evidence="1">
    <location>
        <position position="46"/>
    </location>
</feature>